<name>A0A1S3J8J7_LINAN</name>
<dbReference type="FunFam" id="1.10.418.10:FF:000001">
    <property type="entry name" value="Actinin alpha 1"/>
    <property type="match status" value="1"/>
</dbReference>
<evidence type="ECO:0000259" key="16">
    <source>
        <dbReference type="PROSITE" id="PS50003"/>
    </source>
</evidence>
<organism evidence="18 19">
    <name type="scientific">Lingula anatina</name>
    <name type="common">Brachiopod</name>
    <name type="synonym">Lingula unguis</name>
    <dbReference type="NCBI Taxonomy" id="7574"/>
    <lineage>
        <taxon>Eukaryota</taxon>
        <taxon>Metazoa</taxon>
        <taxon>Spiralia</taxon>
        <taxon>Lophotrochozoa</taxon>
        <taxon>Brachiopoda</taxon>
        <taxon>Linguliformea</taxon>
        <taxon>Lingulata</taxon>
        <taxon>Lingulida</taxon>
        <taxon>Linguloidea</taxon>
        <taxon>Lingulidae</taxon>
        <taxon>Lingula</taxon>
    </lineage>
</organism>
<dbReference type="PROSITE" id="PS50021">
    <property type="entry name" value="CH"/>
    <property type="match status" value="2"/>
</dbReference>
<dbReference type="FunCoup" id="A0A1S3J8J7">
    <property type="interactions" value="91"/>
</dbReference>
<dbReference type="PRINTS" id="PR00683">
    <property type="entry name" value="SPECTRINPH"/>
</dbReference>
<dbReference type="Pfam" id="PF15410">
    <property type="entry name" value="PH_9"/>
    <property type="match status" value="1"/>
</dbReference>
<dbReference type="InterPro" id="IPR001715">
    <property type="entry name" value="CH_dom"/>
</dbReference>
<dbReference type="InterPro" id="IPR001849">
    <property type="entry name" value="PH_domain"/>
</dbReference>
<feature type="domain" description="Calponin-homology (CH)" evidence="17">
    <location>
        <begin position="22"/>
        <end position="126"/>
    </location>
</feature>
<keyword evidence="10" id="KW-0009">Actin-binding</keyword>
<dbReference type="GeneID" id="106171059"/>
<feature type="compositionally biased region" description="Basic and acidic residues" evidence="14">
    <location>
        <begin position="4040"/>
        <end position="4050"/>
    </location>
</feature>
<feature type="region of interest" description="Disordered" evidence="14">
    <location>
        <begin position="4369"/>
        <end position="4395"/>
    </location>
</feature>
<dbReference type="PANTHER" id="PTHR11915">
    <property type="entry name" value="SPECTRIN/FILAMIN RELATED CYTOSKELETAL PROTEIN"/>
    <property type="match status" value="1"/>
</dbReference>
<feature type="compositionally biased region" description="Basic and acidic residues" evidence="14">
    <location>
        <begin position="4013"/>
        <end position="4033"/>
    </location>
</feature>
<evidence type="ECO:0000259" key="17">
    <source>
        <dbReference type="PROSITE" id="PS50021"/>
    </source>
</evidence>
<dbReference type="CDD" id="cd10571">
    <property type="entry name" value="PH_beta_spectrin"/>
    <property type="match status" value="1"/>
</dbReference>
<dbReference type="Gene3D" id="1.10.418.10">
    <property type="entry name" value="Calponin-like domain"/>
    <property type="match status" value="2"/>
</dbReference>
<feature type="coiled-coil region" evidence="13">
    <location>
        <begin position="2508"/>
        <end position="2535"/>
    </location>
</feature>
<feature type="compositionally biased region" description="Basic residues" evidence="14">
    <location>
        <begin position="3709"/>
        <end position="3720"/>
    </location>
</feature>
<dbReference type="InterPro" id="IPR041681">
    <property type="entry name" value="PH_9"/>
</dbReference>
<dbReference type="PROSITE" id="PS00019">
    <property type="entry name" value="ACTININ_1"/>
    <property type="match status" value="1"/>
</dbReference>
<proteinExistence type="inferred from homology"/>
<dbReference type="GO" id="GO:0016020">
    <property type="term" value="C:membrane"/>
    <property type="evidence" value="ECO:0007669"/>
    <property type="project" value="UniProtKB-ARBA"/>
</dbReference>
<dbReference type="OrthoDB" id="18853at2759"/>
<feature type="coiled-coil region" evidence="13">
    <location>
        <begin position="2720"/>
        <end position="2754"/>
    </location>
</feature>
<dbReference type="FunFam" id="1.10.418.10:FF:000004">
    <property type="entry name" value="Spectrin beta chain"/>
    <property type="match status" value="1"/>
</dbReference>
<feature type="coiled-coil region" evidence="13">
    <location>
        <begin position="3037"/>
        <end position="3106"/>
    </location>
</feature>
<comment type="subcellular location">
    <subcellularLocation>
        <location evidence="1">Cytoplasm</location>
        <location evidence="1">Cytoskeleton</location>
    </subcellularLocation>
</comment>
<dbReference type="Pfam" id="PF00307">
    <property type="entry name" value="CH"/>
    <property type="match status" value="2"/>
</dbReference>
<dbReference type="PROSITE" id="PS00020">
    <property type="entry name" value="ACTININ_2"/>
    <property type="match status" value="1"/>
</dbReference>
<dbReference type="FunFam" id="1.20.58.60:FF:000019">
    <property type="entry name" value="Spectrin beta chain"/>
    <property type="match status" value="2"/>
</dbReference>
<feature type="domain" description="Calponin-homology (CH)" evidence="17">
    <location>
        <begin position="155"/>
        <end position="260"/>
    </location>
</feature>
<keyword evidence="11" id="KW-0206">Cytoskeleton</keyword>
<feature type="compositionally biased region" description="Acidic residues" evidence="14">
    <location>
        <begin position="4571"/>
        <end position="4588"/>
    </location>
</feature>
<feature type="coiled-coil region" evidence="13">
    <location>
        <begin position="757"/>
        <end position="791"/>
    </location>
</feature>
<dbReference type="InterPro" id="IPR018159">
    <property type="entry name" value="Spectrin/alpha-actinin"/>
</dbReference>
<feature type="region of interest" description="Disordered" evidence="14">
    <location>
        <begin position="3948"/>
        <end position="4235"/>
    </location>
</feature>
<feature type="compositionally biased region" description="Polar residues" evidence="14">
    <location>
        <begin position="3926"/>
        <end position="3935"/>
    </location>
</feature>
<keyword evidence="4" id="KW-0117">Actin capping</keyword>
<feature type="compositionally biased region" description="Basic and acidic residues" evidence="14">
    <location>
        <begin position="3603"/>
        <end position="3653"/>
    </location>
</feature>
<feature type="compositionally biased region" description="Polar residues" evidence="14">
    <location>
        <begin position="3870"/>
        <end position="3896"/>
    </location>
</feature>
<evidence type="ECO:0000256" key="1">
    <source>
        <dbReference type="ARBA" id="ARBA00004245"/>
    </source>
</evidence>
<feature type="coiled-coil region" evidence="13">
    <location>
        <begin position="1519"/>
        <end position="1579"/>
    </location>
</feature>
<keyword evidence="8" id="KW-0493">Microtubule</keyword>
<feature type="compositionally biased region" description="Polar residues" evidence="14">
    <location>
        <begin position="3654"/>
        <end position="3664"/>
    </location>
</feature>
<dbReference type="InterPro" id="IPR036872">
    <property type="entry name" value="CH_dom_sf"/>
</dbReference>
<dbReference type="SMART" id="SM00033">
    <property type="entry name" value="CH"/>
    <property type="match status" value="2"/>
</dbReference>
<dbReference type="CDD" id="cd21193">
    <property type="entry name" value="CH_beta_spectrin_rpt1"/>
    <property type="match status" value="1"/>
</dbReference>
<feature type="compositionally biased region" description="Basic and acidic residues" evidence="14">
    <location>
        <begin position="4194"/>
        <end position="4203"/>
    </location>
</feature>
<evidence type="ECO:0000256" key="5">
    <source>
        <dbReference type="ARBA" id="ARBA00022490"/>
    </source>
</evidence>
<dbReference type="GO" id="GO:0003779">
    <property type="term" value="F:actin binding"/>
    <property type="evidence" value="ECO:0007669"/>
    <property type="project" value="UniProtKB-KW"/>
</dbReference>
<keyword evidence="6" id="KW-0597">Phosphoprotein</keyword>
<protein>
    <submittedName>
        <fullName evidence="19">Spectrin beta chain, non-erythrocytic 5-like</fullName>
    </submittedName>
</protein>
<feature type="region of interest" description="Disordered" evidence="14">
    <location>
        <begin position="3602"/>
        <end position="3720"/>
    </location>
</feature>
<dbReference type="FunFam" id="1.20.58.60:FF:000007">
    <property type="entry name" value="Spectrin alpha chain non-erythrocytic 1"/>
    <property type="match status" value="2"/>
</dbReference>
<dbReference type="FunFam" id="1.20.58.60:FF:000013">
    <property type="entry name" value="Spectrin alpha chain, non-erythrocytic 1"/>
    <property type="match status" value="1"/>
</dbReference>
<feature type="compositionally biased region" description="Polar residues" evidence="14">
    <location>
        <begin position="4182"/>
        <end position="4193"/>
    </location>
</feature>
<feature type="coiled-coil region" evidence="13">
    <location>
        <begin position="1975"/>
        <end position="2009"/>
    </location>
</feature>
<keyword evidence="18" id="KW-1185">Reference proteome</keyword>
<evidence type="ECO:0000256" key="4">
    <source>
        <dbReference type="ARBA" id="ARBA00022467"/>
    </source>
</evidence>
<keyword evidence="9" id="KW-0677">Repeat</keyword>
<feature type="compositionally biased region" description="Basic residues" evidence="14">
    <location>
        <begin position="4749"/>
        <end position="4766"/>
    </location>
</feature>
<dbReference type="InParanoid" id="A0A1S3J8J7"/>
<dbReference type="GO" id="GO:0005737">
    <property type="term" value="C:cytoplasm"/>
    <property type="evidence" value="ECO:0007669"/>
    <property type="project" value="UniProtKB-ARBA"/>
</dbReference>
<evidence type="ECO:0000313" key="19">
    <source>
        <dbReference type="RefSeq" id="XP_013406633.1"/>
    </source>
</evidence>
<evidence type="ECO:0000256" key="14">
    <source>
        <dbReference type="SAM" id="MobiDB-lite"/>
    </source>
</evidence>
<dbReference type="SUPFAM" id="SSF47576">
    <property type="entry name" value="Calponin-homology domain, CH-domain"/>
    <property type="match status" value="1"/>
</dbReference>
<dbReference type="FunFam" id="2.30.29.30:FF:000024">
    <property type="entry name" value="Spectrin beta chain"/>
    <property type="match status" value="1"/>
</dbReference>
<feature type="coiled-coil region" evidence="13">
    <location>
        <begin position="1778"/>
        <end position="1837"/>
    </location>
</feature>
<dbReference type="GO" id="GO:0005543">
    <property type="term" value="F:phospholipid binding"/>
    <property type="evidence" value="ECO:0007669"/>
    <property type="project" value="InterPro"/>
</dbReference>
<dbReference type="InterPro" id="IPR036028">
    <property type="entry name" value="SH3-like_dom_sf"/>
</dbReference>
<gene>
    <name evidence="19" type="primary">LOC106171059</name>
</gene>
<dbReference type="Gene3D" id="2.30.30.40">
    <property type="entry name" value="SH3 Domains"/>
    <property type="match status" value="1"/>
</dbReference>
<feature type="compositionally biased region" description="Pro residues" evidence="14">
    <location>
        <begin position="4124"/>
        <end position="4139"/>
    </location>
</feature>
<dbReference type="GO" id="GO:0051693">
    <property type="term" value="P:actin filament capping"/>
    <property type="evidence" value="ECO:0007669"/>
    <property type="project" value="UniProtKB-KW"/>
</dbReference>
<keyword evidence="13" id="KW-0175">Coiled coil</keyword>
<feature type="compositionally biased region" description="Low complexity" evidence="14">
    <location>
        <begin position="4218"/>
        <end position="4232"/>
    </location>
</feature>
<dbReference type="FunFam" id="1.20.58.60:FF:000020">
    <property type="entry name" value="Spectrin alpha chain, non-erythrocytic 1"/>
    <property type="match status" value="3"/>
</dbReference>
<keyword evidence="5" id="KW-0963">Cytoplasm</keyword>
<evidence type="ECO:0000256" key="10">
    <source>
        <dbReference type="ARBA" id="ARBA00023203"/>
    </source>
</evidence>
<sequence>MSQDASKFEKGRIRALQEERILVQKKTFTNWINSFLMKADLKISEIFEDLSDGKLLLKLLEIISGETIGRANRGTLRVQKVENLNKCLKFLAQKKVQLENIGAEDIVDGNQRLILGLIWTIILRFQIQEIEIEVRVMFTEETPRDPEEDESTEKRSAKAALLLWCQRKTEGYAGAEIQNFTSSWRNGMGFNALIHAHRPELIDYDLLKPSNALYNLNNAFYTAQEKLGIAKLLDAEDVAVEQPDERSIITYVAAYYHHFAKMKTGITGGKRIAKIVGLVMAIDQMKQNFEQASTALLEWIKQKVKELSLRRFPNTLDGVQQEMLKFKDYISLEKPPKYKEKGLLEEELFHIQAKLKANGQKAYIPREGLLVSDLERAWAGLEKAEYQREKALREEMIRQEKLERLSAKFESKAGIRESWLADMIQVVSEHTTGTDSSQVEAAVKKYEAITADILSRKDRFEALSSMAQELLDGNFHSAETIAKREQLISLKWRNLQNQLENKKRVLMGFHELMGMFREIEGIMAEMKEVEGSVRSEDFGKHLLGVEDLLQKHSLIETQIQAQGQRVKGLNKRAREYGHVNQAETAVLLKRLENLNKDYENLQKLSTIRGERLQESLKFYKFIQDSEEEESWVLEKQRQAKSMVTGRDLRAVIGLLKKHEALEAELQARHPRCHQVCQLGQQLIDTRHYASTDIKLRVDSLKDKWTRLRELAKSRRTRLEDAEESHRYYADANEAESWMREKIPLVCSDDYGKDELSAKALLVRHTHLEEEIQAYQHDIQRLNELANLMTKAGHLSLPPPEVLEKKFSENTEEVDDKEEETVEEIVDIPYEIEVEEIVEKEVIQESIEEKKLPQVKAMYKYKGEGFQVDKREVMLLLQQTNKEWWLVRRSTGQEGFVPANYVKETTPKIIQKVVKKTVKVPEKVKVKKVTNKKEKIVKKRRSLRRTPSVRSQANLHFDKENVEERQQGINSTHKRLTKLAKARRLYLEDAIQFFHFYRECDEFESWIRDKEHLLQNIENQTENVEALRRKFENLLTDLAANKGEVERINKLADDFVKNGHSQQEAVRRRQKEINDRWDALNTLKLEKERALEGLSSVELYRSACDETKDWIMEKFSALLTEDVGRDLASVQALQRKHQNLELELGPLEGRLTKVGVLATAVKTSYPGEMENVGGKQQELVSLWNALLDKAEERKQKLQDSEELQKFYNELRDLQAWVSEVKVKVADTELAKDVPGAEKLLKQHLELRDEITNNQERFEQVKLMGKRILKRKPAESKEITQQLKQLQVDREAITQGWAARNKLLQDCHDVQVFFREADQIDSVTISHDAFLEFDELGTTVDAVEALFKRQEDFESTLLAQEDRMKSFSNMADKLLAVGHYDSQNIAERKQSVLTRRESVKRKCQERHDKLLASMAYQEFNRDADELSSWMHEKYQLATDDSYKDLTNLPEKFQKHQAFEAELKANHDRLQMINQSGTALLEEKHYASKQVKGALTDLNQRWADLYDKSTDKGTKLRQATQQHRLNKALAEAKESLDEIDKAVSSEDIGHDRRSVKVLVKNHQNLEGAMKIHAEKIQELVKEGEAMARAGHFDSAGILKAVKQFYARFEELKDPMSRRKEKLHQSLMWHQFSFDVDDELQWVLEHMPAATSTDYGHSLTDAQNLSKKHQDLLLELQGHQPIEEKVLSRGQQMMDAGHFSSPQVQDRSNELSTAWKKLLKKAKSRKKQLELSLQCQHFFSEAAEVESWISEKSGFLASKDYGKDEPSADKLLTKHKALKVDLDTYNGIVADLQKEAQKLMEAGVKDSTLIAKRQEQVQQQLSSLQKQAASRQQKLEDSKAAHVYFREVTELGEWIADQMHVAASEDFGHDFEHLQLLRKKFDEFCLGVDTRSKRYEQCKKLSEAVLASDSQYKSEVKEQQEQLSTSWQALLQQVAERNEKLQAAGKIHRFHRDVEEALSRIQEKFVSIPDDLGRDINGVQALQRKHEAFETELVALEAQLQVLLDDSAQLQEQFPGENAENIEQHQAMVVENWGILQDRAAQRKEDLQSANDLHKFIASVRDLVTWAAQVQTEMVMEEPVRDIQSVEILRTRHSQIKAEIDTREDMFESILEAGKIMINADHHAKAEIVDRVSQVVEEKERLHSAWQERKVYLDQLYDSQVFYRDTNQIETTSNSQEVYLSSRDIGSAVEQVENMLKKHEAFEKILLQQDEKVNAVCAFGQGLVDSGHFDMDNIMATLEVIKVKRSYIKELSSDRRQRLEDALAYTRFNRDVLEVEAWIEEKIKITSDASLSKVTDLQDKVKKLQKHQAFEAEIIANAERIKLIKQQGDAMIKSGHEASPEIEQRSKIVLVHWNDLLEASANTAKELEEAKDILAFTEEGDTVEAWIREKSMLITAGDTGKDYEHCLELQRKVNDAGAAVTVDEQRIKAIQELGNKIIKQGRTDVKQIQDKKQALLEKWQGLQGALAEHKEKLAAALEVHAFNRDGDEIIDRIYEKALAFSTEDLGKDLPSVQALQRRHDELERDMTVLQSQIEKLESLGHHLSRKYPDQLGTINDKHQVVLDNWERLEDLSDARKSKLHDSYQLQKLKNDFRELVTWQTDMEIRMTASELAKDVQGAEQMVHRHQEFKAEIDGRGPAFQQLKTQGEDLMSRDHYAAEEIQALVDNAQVTYTELTTTWEHRKVELSQCYDLQVFNEYAEQADIWLTSKEAFLSNEDLGDTLSGVEALLKKHSGFEKTLQAQEDKIDALEEFAKELINQRHYTSGQISARCESIVQRRGQMKTLVVARKHMLEDSMKYQHFLRRLYELDTWLQEKLQIALDETYRDPSNLQGKSQKHQAFEAELGANLRRVEAVQEEGQKLISGGHFASTTIQEKLSEIETSWKELISTCELKRERLKDAYQAMLFNRTVDDFEEWLKDKESHLASEDYGKDLTAACSLLKKHQLLEQDVMNHREKLTELEETIRSYEQAKHFMLGELKERVDGLKTRYVALEGPSQVRKDHLHQSHMMYQFYRDVEDELSWIREKKIVVSSSDLGDNLLSAQNLQKKHQTLEGEILAHEQLIDVATGTAHHMISMQHFALDEVQNRLLELQTALQELKSMASERKKHLQDSLEVQMYYTDVAEAEVWISEKLPFLTSSEIGKDEDAVQVLIKKLDTLDLDIENYNTTIGTLSGRCVDLVSRGHYDSEHIQQKQASLEQSYQSLHELSSQRRTRLQDNKQLYDFYHEADEVATWIKEKEVIASSEDYGRDLEHVELLQQKFASFVQDLLSSEDRVVTINTLSQTLAAQGHWESEAIERRCEEINQMWVDVKELANTRQEALAGAREVHTFDRDSDEAIEWMQEKEGVVDSEDYGHDVDSVQALLRHHEALEGDLAAISEKVHNNSTEAERLLGLFPDAQAHVAAKHDEMVQCWNVLLDKTSLRKAKLQQAEQLQVYFNNYRELVAWCSEMMAVITADDLAHDIAGAEALINRHKEHKTEVDMHLEAFTKFKHTGQEIINNGHFLAEEIQEKMAHLDELLNSLLKTWHQRKDLYDQNLDVQHFKHDLEQLEAWMSARESMLHENITADSINAVEEMIKKHEDFEKTLSAQEDKFMAVTRITLLESAFQDQKKQEEMQRQSEEERKAKDRREEIKKQTQERILLERKMEEQGKKTPKKDSLNGTTITITKDSASEAGSDHTPTSTPHKHKGGLRRADSWNSNESTPSKRSPYRREERRKRTPSFTTRRRTLSFQEKYQLPSALPPVEMEGFLERKQELQSGGKKAAVRSWKNFYTVLCGHLLCFFKDRQGFEESKALSSPINLYSATCEVAIDYKKKNVLRVVLADGSEYLFMTPTADEIPAWEKKINFIAALPPSKQLTHHEAVNVAPDKDIMATASESNSTDSSFLTTNLPDTDSSHSPTLTPVRLTKPKEFESSLTSSISPKAYQKDSNEPSGHSPLQTLSDQLVNHQDVKDRNAAENGQNYSAKRLTPGKLTIDMNGGHMTRDSSGRHPVSPRKGHHVGPNISVSHSSQSNSETKTGTKSESLQDKENHFGSKADKTPPPSPFDKKQKEHNDVLSKSSENRPVSPYSPSKGKPFSFAMMSNSTSGPAINQRSMSTSVKTLSPGSPAKSNTNILPDKVHNGQSKPFIPGSPPPKKPDSTPPLVLPNESKHNKTGEESPNENQLYKTVEHLSAIPPQPVRPAPPSPEKTSPQLKNSVSDSKEKEEKHVSSVSLQLIQKHKSPHVSVTSSPSSSASNSLKITTKDTQSVIAEHPDSARFNGFMSPTKSDPTVLRLNKVTYPNTVSSSVAKKQGSYDVSQCSTLEKDLESHNSTIKTVVKVDQKGPNVQSGLVKSPPISPRKSKMVSSQIPQDTNEKFTISVDDKQSVVQGPALPSTVFSGTHAPPTVHTISPVPRDANDMSPTELYRTIDEAFDEALAEAGDPLGESQTSLGNISIGSMDSSLGYVTPLSSNRQDSNRTESHREDSSRQDGHRDNGHRYVVQGLSSVDEAVRQALSDTITGDEEINYGVPPEFSDTAPWDSSSQHSSQSDKSDSPLPPSVPHSARPTSARSARSEYSDYGVTPPLPSLPPPLANHSDDDDEDEEDDDDDLDWPDIPEIPENSKPIGTLSVSSAVAGDITDTLVSQSSPRKQALEPGPNKSPRKKTQAPQPPGRPPPYPAPPPQPAVIPRQDQVSGSIKEYPGVPAHPGGAPLNGGEGTSSTSPRMMSVAPLEQGIGGATAAPPLSPSNHTVAIKGLTDVAGDSSVEMPVAAKTGKEKKKSHKVFSNIFKRKK</sequence>
<dbReference type="Gene3D" id="2.30.29.30">
    <property type="entry name" value="Pleckstrin-homology domain (PH domain)/Phosphotyrosine-binding domain (PTB)"/>
    <property type="match status" value="1"/>
</dbReference>
<evidence type="ECO:0000256" key="9">
    <source>
        <dbReference type="ARBA" id="ARBA00022737"/>
    </source>
</evidence>
<feature type="compositionally biased region" description="Pro residues" evidence="14">
    <location>
        <begin position="4557"/>
        <end position="4566"/>
    </location>
</feature>
<dbReference type="STRING" id="7574.A0A1S3J8J7"/>
<dbReference type="GO" id="GO:0005874">
    <property type="term" value="C:microtubule"/>
    <property type="evidence" value="ECO:0007669"/>
    <property type="project" value="UniProtKB-KW"/>
</dbReference>
<dbReference type="InterPro" id="IPR001589">
    <property type="entry name" value="Actinin_actin-bd_CS"/>
</dbReference>
<evidence type="ECO:0000256" key="13">
    <source>
        <dbReference type="SAM" id="Coils"/>
    </source>
</evidence>
<dbReference type="FunFam" id="1.20.58.60:FF:000011">
    <property type="entry name" value="Spectrin beta chain"/>
    <property type="match status" value="1"/>
</dbReference>
<feature type="domain" description="SH3" evidence="15">
    <location>
        <begin position="849"/>
        <end position="906"/>
    </location>
</feature>
<dbReference type="GO" id="GO:0005085">
    <property type="term" value="F:guanyl-nucleotide exchange factor activity"/>
    <property type="evidence" value="ECO:0007669"/>
    <property type="project" value="UniProtKB-KW"/>
</dbReference>
<keyword evidence="3 12" id="KW-0728">SH3 domain</keyword>
<feature type="domain" description="PH" evidence="16">
    <location>
        <begin position="3738"/>
        <end position="3845"/>
    </location>
</feature>
<reference evidence="19" key="1">
    <citation type="submission" date="2025-08" db="UniProtKB">
        <authorList>
            <consortium name="RefSeq"/>
        </authorList>
    </citation>
    <scope>IDENTIFICATION</scope>
    <source>
        <tissue evidence="19">Gonads</tissue>
    </source>
</reference>
<evidence type="ECO:0000256" key="2">
    <source>
        <dbReference type="ARBA" id="ARBA00006826"/>
    </source>
</evidence>
<dbReference type="InterPro" id="IPR001605">
    <property type="entry name" value="PH_dom-spectrin-type"/>
</dbReference>
<feature type="compositionally biased region" description="Polar residues" evidence="14">
    <location>
        <begin position="4075"/>
        <end position="4109"/>
    </location>
</feature>
<dbReference type="Pfam" id="PF00435">
    <property type="entry name" value="Spectrin"/>
    <property type="match status" value="30"/>
</dbReference>
<evidence type="ECO:0000256" key="8">
    <source>
        <dbReference type="ARBA" id="ARBA00022701"/>
    </source>
</evidence>
<dbReference type="InterPro" id="IPR011993">
    <property type="entry name" value="PH-like_dom_sf"/>
</dbReference>
<dbReference type="SUPFAM" id="SSF50729">
    <property type="entry name" value="PH domain-like"/>
    <property type="match status" value="1"/>
</dbReference>
<feature type="compositionally biased region" description="Pro residues" evidence="14">
    <location>
        <begin position="4642"/>
        <end position="4659"/>
    </location>
</feature>
<dbReference type="KEGG" id="lak:106171059"/>
<dbReference type="CDD" id="cd00176">
    <property type="entry name" value="SPEC"/>
    <property type="match status" value="18"/>
</dbReference>
<dbReference type="PROSITE" id="PS50003">
    <property type="entry name" value="PH_DOMAIN"/>
    <property type="match status" value="1"/>
</dbReference>
<feature type="coiled-coil region" evidence="13">
    <location>
        <begin position="1006"/>
        <end position="1036"/>
    </location>
</feature>
<dbReference type="SMART" id="SM00326">
    <property type="entry name" value="SH3"/>
    <property type="match status" value="1"/>
</dbReference>
<feature type="region of interest" description="Disordered" evidence="14">
    <location>
        <begin position="4439"/>
        <end position="4470"/>
    </location>
</feature>
<comment type="similarity">
    <text evidence="2">Belongs to the spectrin family.</text>
</comment>
<feature type="compositionally biased region" description="Pro residues" evidence="14">
    <location>
        <begin position="4170"/>
        <end position="4181"/>
    </location>
</feature>
<evidence type="ECO:0000256" key="6">
    <source>
        <dbReference type="ARBA" id="ARBA00022553"/>
    </source>
</evidence>
<dbReference type="SUPFAM" id="SSF50044">
    <property type="entry name" value="SH3-domain"/>
    <property type="match status" value="1"/>
</dbReference>
<dbReference type="SUPFAM" id="SSF46966">
    <property type="entry name" value="Spectrin repeat"/>
    <property type="match status" value="21"/>
</dbReference>
<dbReference type="RefSeq" id="XP_013406633.1">
    <property type="nucleotide sequence ID" value="XM_013551179.2"/>
</dbReference>
<dbReference type="CDD" id="cd21194">
    <property type="entry name" value="CH_beta_spectrin_rpt2"/>
    <property type="match status" value="1"/>
</dbReference>
<dbReference type="PROSITE" id="PS50002">
    <property type="entry name" value="SH3"/>
    <property type="match status" value="1"/>
</dbReference>
<feature type="compositionally biased region" description="Basic and acidic residues" evidence="14">
    <location>
        <begin position="4449"/>
        <end position="4470"/>
    </location>
</feature>
<evidence type="ECO:0000256" key="7">
    <source>
        <dbReference type="ARBA" id="ARBA00022658"/>
    </source>
</evidence>
<evidence type="ECO:0000256" key="12">
    <source>
        <dbReference type="PROSITE-ProRule" id="PRU00192"/>
    </source>
</evidence>
<dbReference type="InterPro" id="IPR002017">
    <property type="entry name" value="Spectrin_repeat"/>
</dbReference>
<evidence type="ECO:0000256" key="11">
    <source>
        <dbReference type="ARBA" id="ARBA00023212"/>
    </source>
</evidence>
<feature type="region of interest" description="Disordered" evidence="14">
    <location>
        <begin position="4492"/>
        <end position="4698"/>
    </location>
</feature>
<dbReference type="Gene3D" id="1.20.58.60">
    <property type="match status" value="24"/>
</dbReference>
<dbReference type="Proteomes" id="UP000085678">
    <property type="component" value="Unplaced"/>
</dbReference>
<evidence type="ECO:0000313" key="18">
    <source>
        <dbReference type="Proteomes" id="UP000085678"/>
    </source>
</evidence>
<dbReference type="InterPro" id="IPR001452">
    <property type="entry name" value="SH3_domain"/>
</dbReference>
<keyword evidence="7" id="KW-0344">Guanine-nucleotide releasing factor</keyword>
<feature type="region of interest" description="Disordered" evidence="14">
    <location>
        <begin position="4319"/>
        <end position="4345"/>
    </location>
</feature>
<feature type="region of interest" description="Disordered" evidence="14">
    <location>
        <begin position="4744"/>
        <end position="4766"/>
    </location>
</feature>
<feature type="region of interest" description="Disordered" evidence="14">
    <location>
        <begin position="3870"/>
        <end position="3935"/>
    </location>
</feature>
<feature type="compositionally biased region" description="Low complexity" evidence="14">
    <location>
        <begin position="4000"/>
        <end position="4009"/>
    </location>
</feature>
<accession>A0A1S3J8J7</accession>
<evidence type="ECO:0000259" key="15">
    <source>
        <dbReference type="PROSITE" id="PS50002"/>
    </source>
</evidence>
<dbReference type="SMART" id="SM00150">
    <property type="entry name" value="SPEC"/>
    <property type="match status" value="30"/>
</dbReference>
<dbReference type="SMART" id="SM00233">
    <property type="entry name" value="PH"/>
    <property type="match status" value="1"/>
</dbReference>
<evidence type="ECO:0000256" key="3">
    <source>
        <dbReference type="ARBA" id="ARBA00022443"/>
    </source>
</evidence>
<feature type="coiled-coil region" evidence="13">
    <location>
        <begin position="2938"/>
        <end position="2972"/>
    </location>
</feature>